<dbReference type="PaxDb" id="4081-Solyc01g060220.1.1"/>
<dbReference type="Proteomes" id="UP000004994">
    <property type="component" value="Chromosome 1"/>
</dbReference>
<accession>A0A3Q7EF30</accession>
<reference evidence="1" key="1">
    <citation type="journal article" date="2012" name="Nature">
        <title>The tomato genome sequence provides insights into fleshy fruit evolution.</title>
        <authorList>
            <consortium name="Tomato Genome Consortium"/>
        </authorList>
    </citation>
    <scope>NUCLEOTIDE SEQUENCE [LARGE SCALE GENOMIC DNA]</scope>
    <source>
        <strain evidence="1">cv. Heinz 1706</strain>
    </source>
</reference>
<sequence length="94" mass="10454">MHPTLIPSTAELEKSYLINWKDLENRQPHSTSLVYVDDIIIVAASPDHGRTDVVVSSSLDHGIMTVDIDSQRTSSHCCCFSGSWKDGCCCFFFS</sequence>
<dbReference type="AlphaFoldDB" id="A0A3Q7EF30"/>
<evidence type="ECO:0000313" key="1">
    <source>
        <dbReference type="EnsemblPlants" id="Solyc01g060220.1.1.1"/>
    </source>
</evidence>
<organism evidence="1">
    <name type="scientific">Solanum lycopersicum</name>
    <name type="common">Tomato</name>
    <name type="synonym">Lycopersicon esculentum</name>
    <dbReference type="NCBI Taxonomy" id="4081"/>
    <lineage>
        <taxon>Eukaryota</taxon>
        <taxon>Viridiplantae</taxon>
        <taxon>Streptophyta</taxon>
        <taxon>Embryophyta</taxon>
        <taxon>Tracheophyta</taxon>
        <taxon>Spermatophyta</taxon>
        <taxon>Magnoliopsida</taxon>
        <taxon>eudicotyledons</taxon>
        <taxon>Gunneridae</taxon>
        <taxon>Pentapetalae</taxon>
        <taxon>asterids</taxon>
        <taxon>lamiids</taxon>
        <taxon>Solanales</taxon>
        <taxon>Solanaceae</taxon>
        <taxon>Solanoideae</taxon>
        <taxon>Solaneae</taxon>
        <taxon>Solanum</taxon>
        <taxon>Solanum subgen. Lycopersicon</taxon>
    </lineage>
</organism>
<name>A0A3Q7EF30_SOLLC</name>
<dbReference type="EnsemblPlants" id="Solyc01g060220.1.1">
    <property type="protein sequence ID" value="Solyc01g060220.1.1.1"/>
    <property type="gene ID" value="Solyc01g060220.1"/>
</dbReference>
<dbReference type="InParanoid" id="A0A3Q7EF30"/>
<proteinExistence type="predicted"/>
<keyword evidence="2" id="KW-1185">Reference proteome</keyword>
<reference evidence="1" key="2">
    <citation type="submission" date="2019-01" db="UniProtKB">
        <authorList>
            <consortium name="EnsemblPlants"/>
        </authorList>
    </citation>
    <scope>IDENTIFICATION</scope>
    <source>
        <strain evidence="1">cv. Heinz 1706</strain>
    </source>
</reference>
<dbReference type="Gramene" id="Solyc01g060220.1.1">
    <property type="protein sequence ID" value="Solyc01g060220.1.1.1"/>
    <property type="gene ID" value="Solyc01g060220.1"/>
</dbReference>
<protein>
    <submittedName>
        <fullName evidence="1">Uncharacterized protein</fullName>
    </submittedName>
</protein>
<evidence type="ECO:0000313" key="2">
    <source>
        <dbReference type="Proteomes" id="UP000004994"/>
    </source>
</evidence>